<reference evidence="5" key="1">
    <citation type="submission" date="2020-01" db="EMBL/GenBank/DDBJ databases">
        <title>Development of genomics and gene disruption for Polysphondylium violaceum indicates a role for the polyketide synthase stlB in stalk morphogenesis.</title>
        <authorList>
            <person name="Narita B."/>
            <person name="Kawabe Y."/>
            <person name="Kin K."/>
            <person name="Saito T."/>
            <person name="Gibbs R."/>
            <person name="Kuspa A."/>
            <person name="Muzny D."/>
            <person name="Queller D."/>
            <person name="Richards S."/>
            <person name="Strassman J."/>
            <person name="Sucgang R."/>
            <person name="Worley K."/>
            <person name="Schaap P."/>
        </authorList>
    </citation>
    <scope>NUCLEOTIDE SEQUENCE</scope>
    <source>
        <strain evidence="5">QSvi11</strain>
    </source>
</reference>
<feature type="signal peptide" evidence="3">
    <location>
        <begin position="1"/>
        <end position="19"/>
    </location>
</feature>
<keyword evidence="3" id="KW-0732">Signal</keyword>
<comment type="caution">
    <text evidence="5">The sequence shown here is derived from an EMBL/GenBank/DDBJ whole genome shotgun (WGS) entry which is preliminary data.</text>
</comment>
<evidence type="ECO:0000256" key="2">
    <source>
        <dbReference type="SAM" id="Phobius"/>
    </source>
</evidence>
<feature type="region of interest" description="Disordered" evidence="1">
    <location>
        <begin position="276"/>
        <end position="385"/>
    </location>
</feature>
<dbReference type="AlphaFoldDB" id="A0A8J4PZP3"/>
<evidence type="ECO:0000256" key="3">
    <source>
        <dbReference type="SAM" id="SignalP"/>
    </source>
</evidence>
<feature type="compositionally biased region" description="Low complexity" evidence="1">
    <location>
        <begin position="278"/>
        <end position="375"/>
    </location>
</feature>
<keyword evidence="6" id="KW-1185">Reference proteome</keyword>
<keyword evidence="2" id="KW-1133">Transmembrane helix</keyword>
<evidence type="ECO:0000313" key="5">
    <source>
        <dbReference type="EMBL" id="KAF2078198.1"/>
    </source>
</evidence>
<name>A0A8J4PZP3_9MYCE</name>
<keyword evidence="2" id="KW-0812">Transmembrane</keyword>
<protein>
    <recommendedName>
        <fullName evidence="4">EGF-like domain-containing protein</fullName>
    </recommendedName>
</protein>
<dbReference type="InterPro" id="IPR000742">
    <property type="entry name" value="EGF"/>
</dbReference>
<organism evidence="5 6">
    <name type="scientific">Polysphondylium violaceum</name>
    <dbReference type="NCBI Taxonomy" id="133409"/>
    <lineage>
        <taxon>Eukaryota</taxon>
        <taxon>Amoebozoa</taxon>
        <taxon>Evosea</taxon>
        <taxon>Eumycetozoa</taxon>
        <taxon>Dictyostelia</taxon>
        <taxon>Dictyosteliales</taxon>
        <taxon>Dictyosteliaceae</taxon>
        <taxon>Polysphondylium</taxon>
    </lineage>
</organism>
<dbReference type="Proteomes" id="UP000695562">
    <property type="component" value="Unassembled WGS sequence"/>
</dbReference>
<feature type="chain" id="PRO_5035264211" description="EGF-like domain-containing protein" evidence="3">
    <location>
        <begin position="20"/>
        <end position="407"/>
    </location>
</feature>
<evidence type="ECO:0000313" key="6">
    <source>
        <dbReference type="Proteomes" id="UP000695562"/>
    </source>
</evidence>
<keyword evidence="2" id="KW-0472">Membrane</keyword>
<dbReference type="EMBL" id="AJWJ01000009">
    <property type="protein sequence ID" value="KAF2078198.1"/>
    <property type="molecule type" value="Genomic_DNA"/>
</dbReference>
<evidence type="ECO:0000256" key="1">
    <source>
        <dbReference type="SAM" id="MobiDB-lite"/>
    </source>
</evidence>
<evidence type="ECO:0000259" key="4">
    <source>
        <dbReference type="PROSITE" id="PS01186"/>
    </source>
</evidence>
<feature type="transmembrane region" description="Helical" evidence="2">
    <location>
        <begin position="387"/>
        <end position="406"/>
    </location>
</feature>
<feature type="domain" description="EGF-like" evidence="4">
    <location>
        <begin position="70"/>
        <end position="81"/>
    </location>
</feature>
<sequence length="407" mass="44156">MKSLYYFLILAFILKLVNSQSGMSTMSAFPTTMTLPMTMTLPSTMPTTTVTNCASTCVQPAGMCMPPSMCLCFVPYMGSGCQFHPSHSKISVNKTVPFFDFRRGKYNITIDTLTEYDSNEGIVTQVKFNQSSWTVAKSVVDQNTTYSYTTSLKEFGSTCEYQLNATIISYNFTSTMITYYDTTLYLLSHFIGTCSISDASNRLDFKTKIAIDSYTGVDGSQYQIVMSDDDAIVGRSTTSYAQFSLTDQATYKQTYNGFNDQEISFMVLESIGEYPTDSSFSDSTTGGSSISSSSSQSGGTGSSQSENSNSNSNSNSKSESNSESNSKSESNSQSNSESTNNSNSNSNSKETPSPTTSSNTNTTSTSSSSTSSTGTIKPEETPEPSSSFLLTISYSLTIFFILFSLLI</sequence>
<gene>
    <name evidence="5" type="ORF">CYY_000488</name>
</gene>
<accession>A0A8J4PZP3</accession>
<dbReference type="PROSITE" id="PS01186">
    <property type="entry name" value="EGF_2"/>
    <property type="match status" value="1"/>
</dbReference>
<proteinExistence type="predicted"/>